<dbReference type="PANTHER" id="PTHR30093">
    <property type="entry name" value="GENERAL SECRETION PATHWAY PROTEIN G"/>
    <property type="match status" value="1"/>
</dbReference>
<dbReference type="InterPro" id="IPR027558">
    <property type="entry name" value="Pre_pil_HX9DG_C"/>
</dbReference>
<reference evidence="2 3" key="1">
    <citation type="submission" date="2023-02" db="EMBL/GenBank/DDBJ databases">
        <title>Genome sequence of Lentisphaera profundi SAORIC-696.</title>
        <authorList>
            <person name="Kim e."/>
            <person name="Cho J.-C."/>
            <person name="Choi A."/>
            <person name="Kang I."/>
        </authorList>
    </citation>
    <scope>NUCLEOTIDE SEQUENCE [LARGE SCALE GENOMIC DNA]</scope>
    <source>
        <strain evidence="2 3">SAORIC-696</strain>
    </source>
</reference>
<dbReference type="InterPro" id="IPR045584">
    <property type="entry name" value="Pilin-like"/>
</dbReference>
<keyword evidence="1" id="KW-0812">Transmembrane</keyword>
<dbReference type="SUPFAM" id="SSF54523">
    <property type="entry name" value="Pili subunits"/>
    <property type="match status" value="1"/>
</dbReference>
<dbReference type="Gene3D" id="3.30.700.10">
    <property type="entry name" value="Glycoprotein, Type 4 Pilin"/>
    <property type="match status" value="1"/>
</dbReference>
<protein>
    <submittedName>
        <fullName evidence="2">Prepilin-type N-terminal cleavage/methylation domain-containing protein</fullName>
    </submittedName>
</protein>
<dbReference type="NCBIfam" id="TIGR02532">
    <property type="entry name" value="IV_pilin_GFxxxE"/>
    <property type="match status" value="1"/>
</dbReference>
<feature type="transmembrane region" description="Helical" evidence="1">
    <location>
        <begin position="6"/>
        <end position="27"/>
    </location>
</feature>
<dbReference type="PANTHER" id="PTHR30093:SF2">
    <property type="entry name" value="TYPE II SECRETION SYSTEM PROTEIN H"/>
    <property type="match status" value="1"/>
</dbReference>
<evidence type="ECO:0000313" key="3">
    <source>
        <dbReference type="Proteomes" id="UP001214250"/>
    </source>
</evidence>
<evidence type="ECO:0000313" key="2">
    <source>
        <dbReference type="EMBL" id="WDE96517.1"/>
    </source>
</evidence>
<keyword evidence="1" id="KW-1133">Transmembrane helix</keyword>
<dbReference type="EMBL" id="CP117811">
    <property type="protein sequence ID" value="WDE96517.1"/>
    <property type="molecule type" value="Genomic_DNA"/>
</dbReference>
<accession>A0ABY7VS21</accession>
<keyword evidence="1" id="KW-0472">Membrane</keyword>
<sequence>MKKFTLIELLVVIAIIGILASLLLPVLGKARKKAQASVCKNKLKQISMAAFMYSEDFDDYGPLTENFDPWAKKLSTQAYLPELNTSNKNGIYRCPNGADMTNYSTNNYSMNWRLGHDNGSSVQEGYHANLKLSSNHAADTIFFIDSYNNSSTIWYANLADESKVYYSDESLRIARHQGKANLVFIDGHVESKSGAQLLNMGAEPWASDLWTP</sequence>
<dbReference type="RefSeq" id="WP_274150582.1">
    <property type="nucleotide sequence ID" value="NZ_CP117811.1"/>
</dbReference>
<evidence type="ECO:0000256" key="1">
    <source>
        <dbReference type="SAM" id="Phobius"/>
    </source>
</evidence>
<organism evidence="2 3">
    <name type="scientific">Lentisphaera profundi</name>
    <dbReference type="NCBI Taxonomy" id="1658616"/>
    <lineage>
        <taxon>Bacteria</taxon>
        <taxon>Pseudomonadati</taxon>
        <taxon>Lentisphaerota</taxon>
        <taxon>Lentisphaeria</taxon>
        <taxon>Lentisphaerales</taxon>
        <taxon>Lentisphaeraceae</taxon>
        <taxon>Lentisphaera</taxon>
    </lineage>
</organism>
<proteinExistence type="predicted"/>
<name>A0ABY7VS21_9BACT</name>
<dbReference type="InterPro" id="IPR012902">
    <property type="entry name" value="N_methyl_site"/>
</dbReference>
<dbReference type="Proteomes" id="UP001214250">
    <property type="component" value="Chromosome 1"/>
</dbReference>
<gene>
    <name evidence="2" type="ORF">PQO03_00870</name>
</gene>
<keyword evidence="3" id="KW-1185">Reference proteome</keyword>
<dbReference type="NCBIfam" id="TIGR04294">
    <property type="entry name" value="pre_pil_HX9DG"/>
    <property type="match status" value="1"/>
</dbReference>